<sequence length="275" mass="28812">MGFPKKRSSGGDDEVTTETSQSTQSTQKSAMWSPYDEGPRSRGPLLFVVGGLAVLGLLVGGLVVMWNAGGSSPVASTTRTSAPLPSAPPGKYGYAGERKTDPKPMTVKEIFGEKKFTVSGRSYEMTITKSDKKCGDAANGDKLSKALKSGKCTQVIRATFRDKSGKIIGTVGVANLDTTQSAENVASAGAKGKRSVYVKALPGKDSVTKYVGSGSGAADIWTHGHYAIMVWFQNKDGSKADKKAAKKLAEAADDVTKATVFKALDGRSVNGFPNS</sequence>
<evidence type="ECO:0000256" key="2">
    <source>
        <dbReference type="SAM" id="Phobius"/>
    </source>
</evidence>
<gene>
    <name evidence="3" type="ORF">ACIBG2_48070</name>
</gene>
<evidence type="ECO:0008006" key="5">
    <source>
        <dbReference type="Google" id="ProtNLM"/>
    </source>
</evidence>
<keyword evidence="2" id="KW-0812">Transmembrane</keyword>
<dbReference type="RefSeq" id="WP_397091257.1">
    <property type="nucleotide sequence ID" value="NZ_JBITGY010000018.1"/>
</dbReference>
<organism evidence="3 4">
    <name type="scientific">Nonomuraea typhae</name>
    <dbReference type="NCBI Taxonomy" id="2603600"/>
    <lineage>
        <taxon>Bacteria</taxon>
        <taxon>Bacillati</taxon>
        <taxon>Actinomycetota</taxon>
        <taxon>Actinomycetes</taxon>
        <taxon>Streptosporangiales</taxon>
        <taxon>Streptosporangiaceae</taxon>
        <taxon>Nonomuraea</taxon>
    </lineage>
</organism>
<name>A0ABW7ZAK4_9ACTN</name>
<keyword evidence="2" id="KW-0472">Membrane</keyword>
<comment type="caution">
    <text evidence="3">The sequence shown here is derived from an EMBL/GenBank/DDBJ whole genome shotgun (WGS) entry which is preliminary data.</text>
</comment>
<feature type="compositionally biased region" description="Polar residues" evidence="1">
    <location>
        <begin position="72"/>
        <end position="83"/>
    </location>
</feature>
<reference evidence="3 4" key="1">
    <citation type="submission" date="2024-10" db="EMBL/GenBank/DDBJ databases">
        <title>The Natural Products Discovery Center: Release of the First 8490 Sequenced Strains for Exploring Actinobacteria Biosynthetic Diversity.</title>
        <authorList>
            <person name="Kalkreuter E."/>
            <person name="Kautsar S.A."/>
            <person name="Yang D."/>
            <person name="Bader C.D."/>
            <person name="Teijaro C.N."/>
            <person name="Fluegel L."/>
            <person name="Davis C.M."/>
            <person name="Simpson J.R."/>
            <person name="Lauterbach L."/>
            <person name="Steele A.D."/>
            <person name="Gui C."/>
            <person name="Meng S."/>
            <person name="Li G."/>
            <person name="Viehrig K."/>
            <person name="Ye F."/>
            <person name="Su P."/>
            <person name="Kiefer A.F."/>
            <person name="Nichols A."/>
            <person name="Cepeda A.J."/>
            <person name="Yan W."/>
            <person name="Fan B."/>
            <person name="Jiang Y."/>
            <person name="Adhikari A."/>
            <person name="Zheng C.-J."/>
            <person name="Schuster L."/>
            <person name="Cowan T.M."/>
            <person name="Smanski M.J."/>
            <person name="Chevrette M.G."/>
            <person name="De Carvalho L.P.S."/>
            <person name="Shen B."/>
        </authorList>
    </citation>
    <scope>NUCLEOTIDE SEQUENCE [LARGE SCALE GENOMIC DNA]</scope>
    <source>
        <strain evidence="3 4">NPDC050545</strain>
    </source>
</reference>
<evidence type="ECO:0000256" key="1">
    <source>
        <dbReference type="SAM" id="MobiDB-lite"/>
    </source>
</evidence>
<dbReference type="EMBL" id="JBITGY010000018">
    <property type="protein sequence ID" value="MFI6505210.1"/>
    <property type="molecule type" value="Genomic_DNA"/>
</dbReference>
<accession>A0ABW7ZAK4</accession>
<evidence type="ECO:0000313" key="4">
    <source>
        <dbReference type="Proteomes" id="UP001612741"/>
    </source>
</evidence>
<evidence type="ECO:0000313" key="3">
    <source>
        <dbReference type="EMBL" id="MFI6505210.1"/>
    </source>
</evidence>
<proteinExistence type="predicted"/>
<protein>
    <recommendedName>
        <fullName evidence="5">DUF3558 domain-containing protein</fullName>
    </recommendedName>
</protein>
<feature type="transmembrane region" description="Helical" evidence="2">
    <location>
        <begin position="45"/>
        <end position="66"/>
    </location>
</feature>
<feature type="region of interest" description="Disordered" evidence="1">
    <location>
        <begin position="72"/>
        <end position="99"/>
    </location>
</feature>
<keyword evidence="4" id="KW-1185">Reference proteome</keyword>
<keyword evidence="2" id="KW-1133">Transmembrane helix</keyword>
<dbReference type="Proteomes" id="UP001612741">
    <property type="component" value="Unassembled WGS sequence"/>
</dbReference>
<feature type="region of interest" description="Disordered" evidence="1">
    <location>
        <begin position="1"/>
        <end position="37"/>
    </location>
</feature>
<feature type="compositionally biased region" description="Low complexity" evidence="1">
    <location>
        <begin position="17"/>
        <end position="27"/>
    </location>
</feature>